<dbReference type="CDD" id="cd02012">
    <property type="entry name" value="TPP_TK"/>
    <property type="match status" value="1"/>
</dbReference>
<comment type="cofactor">
    <cofactor evidence="1">
        <name>thiamine diphosphate</name>
        <dbReference type="ChEBI" id="CHEBI:58937"/>
    </cofactor>
</comment>
<dbReference type="Pfam" id="PF00456">
    <property type="entry name" value="Transketolase_N"/>
    <property type="match status" value="1"/>
</dbReference>
<dbReference type="PANTHER" id="PTHR47514:SF1">
    <property type="entry name" value="TRANSKETOLASE N-TERMINAL SECTION-RELATED"/>
    <property type="match status" value="1"/>
</dbReference>
<feature type="domain" description="Transketolase N-terminal" evidence="4">
    <location>
        <begin position="16"/>
        <end position="284"/>
    </location>
</feature>
<gene>
    <name evidence="5" type="ORF">GF339_06295</name>
</gene>
<evidence type="ECO:0000313" key="5">
    <source>
        <dbReference type="EMBL" id="MBD3324175.1"/>
    </source>
</evidence>
<dbReference type="SUPFAM" id="SSF52518">
    <property type="entry name" value="Thiamin diphosphate-binding fold (THDP-binding)"/>
    <property type="match status" value="1"/>
</dbReference>
<dbReference type="InterPro" id="IPR029061">
    <property type="entry name" value="THDP-binding"/>
</dbReference>
<evidence type="ECO:0000256" key="3">
    <source>
        <dbReference type="ARBA" id="ARBA00023052"/>
    </source>
</evidence>
<evidence type="ECO:0000256" key="2">
    <source>
        <dbReference type="ARBA" id="ARBA00007131"/>
    </source>
</evidence>
<dbReference type="PANTHER" id="PTHR47514">
    <property type="entry name" value="TRANSKETOLASE N-TERMINAL SECTION-RELATED"/>
    <property type="match status" value="1"/>
</dbReference>
<accession>A0A9D5JU77</accession>
<dbReference type="AlphaFoldDB" id="A0A9D5JU77"/>
<proteinExistence type="inferred from homology"/>
<evidence type="ECO:0000313" key="6">
    <source>
        <dbReference type="Proteomes" id="UP000649604"/>
    </source>
</evidence>
<comment type="caution">
    <text evidence="5">The sequence shown here is derived from an EMBL/GenBank/DDBJ whole genome shotgun (WGS) entry which is preliminary data.</text>
</comment>
<dbReference type="EMBL" id="WJJP01000195">
    <property type="protein sequence ID" value="MBD3324175.1"/>
    <property type="molecule type" value="Genomic_DNA"/>
</dbReference>
<evidence type="ECO:0000259" key="4">
    <source>
        <dbReference type="Pfam" id="PF00456"/>
    </source>
</evidence>
<dbReference type="Gene3D" id="3.40.50.970">
    <property type="match status" value="1"/>
</dbReference>
<reference evidence="5" key="1">
    <citation type="submission" date="2019-11" db="EMBL/GenBank/DDBJ databases">
        <title>Microbial mats filling the niche in hypersaline microbial mats.</title>
        <authorList>
            <person name="Wong H.L."/>
            <person name="Macleod F.I."/>
            <person name="White R.A. III"/>
            <person name="Burns B.P."/>
        </authorList>
    </citation>
    <scope>NUCLEOTIDE SEQUENCE</scope>
    <source>
        <strain evidence="5">Rbin_158</strain>
    </source>
</reference>
<name>A0A9D5JU77_9BACT</name>
<keyword evidence="3" id="KW-0786">Thiamine pyrophosphate</keyword>
<evidence type="ECO:0000256" key="1">
    <source>
        <dbReference type="ARBA" id="ARBA00001964"/>
    </source>
</evidence>
<organism evidence="5 6">
    <name type="scientific">candidate division KSB3 bacterium</name>
    <dbReference type="NCBI Taxonomy" id="2044937"/>
    <lineage>
        <taxon>Bacteria</taxon>
        <taxon>candidate division KSB3</taxon>
    </lineage>
</organism>
<protein>
    <submittedName>
        <fullName evidence="5">Transketolase</fullName>
    </submittedName>
</protein>
<comment type="similarity">
    <text evidence="2">Belongs to the transketolase family.</text>
</comment>
<dbReference type="InterPro" id="IPR005474">
    <property type="entry name" value="Transketolase_N"/>
</dbReference>
<sequence length="293" mass="32325">MHHYPDALLKDLATKAQQFRIHVLNMVNDVQTGHLGGAFSAAEIVTSLFFQHMKVDPTRPDWPERDRLIFSKGHACAMLYTALAHKGFFPVEELKTFRKFRSRLQGHPEPAKTPGVEVAAGPLGHGVAIGTGMALAARLRANEKPSAQTAPSALASTHRVYVLLGDGEINAGVIWEGVMAAAKFRLGNLTAILDYNGIQQTGATSDVMPTEPIADKWRAFGWHVQEIHGHNILEILTALDRADEVHARPSVIIARTTKGKGVSFMEYDNRWHGMPPDAQQYQQALRELEEKVS</sequence>
<dbReference type="Proteomes" id="UP000649604">
    <property type="component" value="Unassembled WGS sequence"/>
</dbReference>